<feature type="compositionally biased region" description="Low complexity" evidence="1">
    <location>
        <begin position="129"/>
        <end position="142"/>
    </location>
</feature>
<proteinExistence type="predicted"/>
<reference evidence="2" key="1">
    <citation type="submission" date="2022-03" db="EMBL/GenBank/DDBJ databases">
        <authorList>
            <person name="Alioto T."/>
            <person name="Alioto T."/>
            <person name="Gomez Garrido J."/>
        </authorList>
    </citation>
    <scope>NUCLEOTIDE SEQUENCE</scope>
</reference>
<name>A0AAD1VT39_PELCU</name>
<dbReference type="AlphaFoldDB" id="A0AAD1VT39"/>
<accession>A0AAD1VT39</accession>
<keyword evidence="3" id="KW-1185">Reference proteome</keyword>
<evidence type="ECO:0000256" key="1">
    <source>
        <dbReference type="SAM" id="MobiDB-lite"/>
    </source>
</evidence>
<evidence type="ECO:0000313" key="2">
    <source>
        <dbReference type="EMBL" id="CAH2246167.1"/>
    </source>
</evidence>
<protein>
    <submittedName>
        <fullName evidence="2">Uncharacterized protein</fullName>
    </submittedName>
</protein>
<organism evidence="2 3">
    <name type="scientific">Pelobates cultripes</name>
    <name type="common">Western spadefoot toad</name>
    <dbReference type="NCBI Taxonomy" id="61616"/>
    <lineage>
        <taxon>Eukaryota</taxon>
        <taxon>Metazoa</taxon>
        <taxon>Chordata</taxon>
        <taxon>Craniata</taxon>
        <taxon>Vertebrata</taxon>
        <taxon>Euteleostomi</taxon>
        <taxon>Amphibia</taxon>
        <taxon>Batrachia</taxon>
        <taxon>Anura</taxon>
        <taxon>Pelobatoidea</taxon>
        <taxon>Pelobatidae</taxon>
        <taxon>Pelobates</taxon>
    </lineage>
</organism>
<sequence length="230" mass="25251">MPYLSAPDTHELQWHIPCTADTTYYPTQGEALHRLMPFRYPTGRPLPKRKATAYLQPPRFSLESLLGGPLVYGAPGNTRNTPPSPLAQEYTMGRRSQKPEGRDIGAMLQKPQQGKASQTGDNPDTASSQQPQQPEEAQRPEPNQTLEELIHPPQVLTGGSAPATKDDLKALLTDLHRMMAADRALAQKKIQAVATKVQATEGTIWCKQRSLRSAPRSSSSKVISTLCSCK</sequence>
<gene>
    <name evidence="2" type="ORF">PECUL_23A011531</name>
</gene>
<feature type="compositionally biased region" description="Polar residues" evidence="1">
    <location>
        <begin position="110"/>
        <end position="128"/>
    </location>
</feature>
<dbReference type="EMBL" id="OW240913">
    <property type="protein sequence ID" value="CAH2246167.1"/>
    <property type="molecule type" value="Genomic_DNA"/>
</dbReference>
<evidence type="ECO:0000313" key="3">
    <source>
        <dbReference type="Proteomes" id="UP001295444"/>
    </source>
</evidence>
<feature type="region of interest" description="Disordered" evidence="1">
    <location>
        <begin position="73"/>
        <end position="142"/>
    </location>
</feature>
<dbReference type="Proteomes" id="UP001295444">
    <property type="component" value="Chromosome 02"/>
</dbReference>